<keyword evidence="9" id="KW-0963">Cytoplasm</keyword>
<feature type="binding site" evidence="25">
    <location>
        <position position="294"/>
    </location>
    <ligand>
        <name>Mg(2+)</name>
        <dbReference type="ChEBI" id="CHEBI:18420"/>
        <label>1</label>
    </ligand>
</feature>
<dbReference type="EMBL" id="JAFNEN010001000">
    <property type="protein sequence ID" value="KAG8175448.1"/>
    <property type="molecule type" value="Genomic_DNA"/>
</dbReference>
<keyword evidence="8" id="KW-0158">Chromosome</keyword>
<proteinExistence type="inferred from homology"/>
<evidence type="ECO:0000256" key="9">
    <source>
        <dbReference type="ARBA" id="ARBA00022490"/>
    </source>
</evidence>
<dbReference type="Pfam" id="PF03747">
    <property type="entry name" value="ADP_ribosyl_GH"/>
    <property type="match status" value="1"/>
</dbReference>
<keyword evidence="14" id="KW-0496">Mitochondrion</keyword>
<evidence type="ECO:0000256" key="8">
    <source>
        <dbReference type="ARBA" id="ARBA00022454"/>
    </source>
</evidence>
<dbReference type="InterPro" id="IPR050792">
    <property type="entry name" value="ADP-ribosylglycohydrolase"/>
</dbReference>
<dbReference type="Proteomes" id="UP000827092">
    <property type="component" value="Unassembled WGS sequence"/>
</dbReference>
<evidence type="ECO:0000256" key="16">
    <source>
        <dbReference type="ARBA" id="ARBA00023242"/>
    </source>
</evidence>
<comment type="similarity">
    <text evidence="5">Belongs to the ADP-ribosylglycohydrolase family.</text>
</comment>
<evidence type="ECO:0000256" key="4">
    <source>
        <dbReference type="ARBA" id="ARBA00004496"/>
    </source>
</evidence>
<keyword evidence="11" id="KW-0227">DNA damage</keyword>
<dbReference type="GO" id="GO:0005759">
    <property type="term" value="C:mitochondrial matrix"/>
    <property type="evidence" value="ECO:0007669"/>
    <property type="project" value="UniProtKB-SubCell"/>
</dbReference>
<organism evidence="26 27">
    <name type="scientific">Oedothorax gibbosus</name>
    <dbReference type="NCBI Taxonomy" id="931172"/>
    <lineage>
        <taxon>Eukaryota</taxon>
        <taxon>Metazoa</taxon>
        <taxon>Ecdysozoa</taxon>
        <taxon>Arthropoda</taxon>
        <taxon>Chelicerata</taxon>
        <taxon>Arachnida</taxon>
        <taxon>Araneae</taxon>
        <taxon>Araneomorphae</taxon>
        <taxon>Entelegynae</taxon>
        <taxon>Araneoidea</taxon>
        <taxon>Linyphiidae</taxon>
        <taxon>Erigoninae</taxon>
        <taxon>Oedothorax</taxon>
    </lineage>
</organism>
<name>A0AAV6TUM0_9ARAC</name>
<evidence type="ECO:0000256" key="24">
    <source>
        <dbReference type="ARBA" id="ARBA00049015"/>
    </source>
</evidence>
<reference evidence="26 27" key="1">
    <citation type="journal article" date="2022" name="Nat. Ecol. Evol.">
        <title>A masculinizing supergene underlies an exaggerated male reproductive morph in a spider.</title>
        <authorList>
            <person name="Hendrickx F."/>
            <person name="De Corte Z."/>
            <person name="Sonet G."/>
            <person name="Van Belleghem S.M."/>
            <person name="Kostlbacher S."/>
            <person name="Vangestel C."/>
        </authorList>
    </citation>
    <scope>NUCLEOTIDE SEQUENCE [LARGE SCALE GENOMIC DNA]</scope>
    <source>
        <strain evidence="26">W744_W776</strain>
    </source>
</reference>
<feature type="binding site" evidence="25">
    <location>
        <position position="296"/>
    </location>
    <ligand>
        <name>Mg(2+)</name>
        <dbReference type="ChEBI" id="CHEBI:18420"/>
        <label>1</label>
    </ligand>
</feature>
<keyword evidence="16" id="KW-0539">Nucleus</keyword>
<keyword evidence="12" id="KW-0378">Hydrolase</keyword>
<dbReference type="Gene3D" id="1.10.4080.10">
    <property type="entry name" value="ADP-ribosylation/Crystallin J1"/>
    <property type="match status" value="1"/>
</dbReference>
<comment type="catalytic activity">
    <reaction evidence="24">
        <text>alpha-NAD(+) + H2O = ADP-D-ribose + nicotinamide + H(+)</text>
        <dbReference type="Rhea" id="RHEA:68792"/>
        <dbReference type="ChEBI" id="CHEBI:15377"/>
        <dbReference type="ChEBI" id="CHEBI:15378"/>
        <dbReference type="ChEBI" id="CHEBI:17154"/>
        <dbReference type="ChEBI" id="CHEBI:57967"/>
        <dbReference type="ChEBI" id="CHEBI:77017"/>
    </reaction>
</comment>
<keyword evidence="15" id="KW-0234">DNA repair</keyword>
<evidence type="ECO:0000256" key="7">
    <source>
        <dbReference type="ARBA" id="ARBA00012255"/>
    </source>
</evidence>
<comment type="caution">
    <text evidence="26">The sequence shown here is derived from an EMBL/GenBank/DDBJ whole genome shotgun (WGS) entry which is preliminary data.</text>
</comment>
<dbReference type="GO" id="GO:0004649">
    <property type="term" value="F:poly(ADP-ribose) glycohydrolase activity"/>
    <property type="evidence" value="ECO:0007669"/>
    <property type="project" value="UniProtKB-EC"/>
</dbReference>
<evidence type="ECO:0000256" key="25">
    <source>
        <dbReference type="PIRSR" id="PIRSR605502-1"/>
    </source>
</evidence>
<dbReference type="SUPFAM" id="SSF101478">
    <property type="entry name" value="ADP-ribosylglycohydrolase"/>
    <property type="match status" value="1"/>
</dbReference>
<evidence type="ECO:0000313" key="27">
    <source>
        <dbReference type="Proteomes" id="UP000827092"/>
    </source>
</evidence>
<dbReference type="AlphaFoldDB" id="A0AAV6TUM0"/>
<evidence type="ECO:0000256" key="14">
    <source>
        <dbReference type="ARBA" id="ARBA00023128"/>
    </source>
</evidence>
<accession>A0AAV6TUM0</accession>
<evidence type="ECO:0000256" key="21">
    <source>
        <dbReference type="ARBA" id="ARBA00042850"/>
    </source>
</evidence>
<sequence>MAQVVGAGLLSKFRGSLIGALVGDCLGAPFEGDEKVSPRHLEKYINNLLNKGTRQMFSYTDDTSMTLSVANSLVENGKVDPKDMAQKFVSEYYKKPTRKYGCNVVDVFQALKETDFEDVFLPAKLQFNGSGSYGNGAAMRIAPIALFGCQETDESLKNAVDQCSKVTHTNPNGYNGAILQCFAVHAALKSDSSIDLDPVHFLTQLENRMKNIETKKNAAPFFESLKKIKDIYLKHQEDISATEIAEYLGNDVTAHRSVPTAVYSFLRGIKPIPHFECSNPFVRTIYFAISVAGDTDTIACMAGSIAGAYYGVEVIPEELQRCCEAVDQVSKVAEQLHAATRKL</sequence>
<evidence type="ECO:0000256" key="11">
    <source>
        <dbReference type="ARBA" id="ARBA00022763"/>
    </source>
</evidence>
<feature type="binding site" evidence="25">
    <location>
        <position position="62"/>
    </location>
    <ligand>
        <name>Mg(2+)</name>
        <dbReference type="ChEBI" id="CHEBI:18420"/>
        <label>1</label>
    </ligand>
</feature>
<evidence type="ECO:0000256" key="13">
    <source>
        <dbReference type="ARBA" id="ARBA00022842"/>
    </source>
</evidence>
<evidence type="ECO:0000256" key="15">
    <source>
        <dbReference type="ARBA" id="ARBA00023204"/>
    </source>
</evidence>
<dbReference type="PANTHER" id="PTHR16222:SF24">
    <property type="entry name" value="ADP-RIBOSYLHYDROLASE ARH3"/>
    <property type="match status" value="1"/>
</dbReference>
<feature type="binding site" evidence="25">
    <location>
        <position position="297"/>
    </location>
    <ligand>
        <name>Mg(2+)</name>
        <dbReference type="ChEBI" id="CHEBI:18420"/>
        <label>1</label>
    </ligand>
</feature>
<evidence type="ECO:0000256" key="20">
    <source>
        <dbReference type="ARBA" id="ARBA00042722"/>
    </source>
</evidence>
<dbReference type="GO" id="GO:0140290">
    <property type="term" value="P:peptidyl-serine ADP-deribosylation"/>
    <property type="evidence" value="ECO:0007669"/>
    <property type="project" value="UniProtKB-ARBA"/>
</dbReference>
<dbReference type="PANTHER" id="PTHR16222">
    <property type="entry name" value="ADP-RIBOSYLGLYCOHYDROLASE"/>
    <property type="match status" value="1"/>
</dbReference>
<dbReference type="InterPro" id="IPR036705">
    <property type="entry name" value="Ribosyl_crysJ1_sf"/>
</dbReference>
<evidence type="ECO:0000256" key="18">
    <source>
        <dbReference type="ARBA" id="ARBA00042398"/>
    </source>
</evidence>
<dbReference type="GO" id="GO:0006281">
    <property type="term" value="P:DNA repair"/>
    <property type="evidence" value="ECO:0007669"/>
    <property type="project" value="UniProtKB-KW"/>
</dbReference>
<gene>
    <name evidence="26" type="ORF">JTE90_001819</name>
</gene>
<dbReference type="GO" id="GO:0005694">
    <property type="term" value="C:chromosome"/>
    <property type="evidence" value="ECO:0007669"/>
    <property type="project" value="UniProtKB-SubCell"/>
</dbReference>
<evidence type="ECO:0000256" key="10">
    <source>
        <dbReference type="ARBA" id="ARBA00022723"/>
    </source>
</evidence>
<evidence type="ECO:0000256" key="17">
    <source>
        <dbReference type="ARBA" id="ARBA00041057"/>
    </source>
</evidence>
<dbReference type="FunFam" id="1.10.4080.10:FF:000001">
    <property type="entry name" value="ADP-ribose glycohydrolase ARH3"/>
    <property type="match status" value="1"/>
</dbReference>
<dbReference type="GO" id="GO:0005634">
    <property type="term" value="C:nucleus"/>
    <property type="evidence" value="ECO:0007669"/>
    <property type="project" value="UniProtKB-SubCell"/>
</dbReference>
<feature type="binding site" evidence="25">
    <location>
        <position position="60"/>
    </location>
    <ligand>
        <name>Mg(2+)</name>
        <dbReference type="ChEBI" id="CHEBI:18420"/>
        <label>1</label>
    </ligand>
</feature>
<evidence type="ECO:0000256" key="3">
    <source>
        <dbReference type="ARBA" id="ARBA00004305"/>
    </source>
</evidence>
<dbReference type="InterPro" id="IPR005502">
    <property type="entry name" value="Ribosyl_crysJ1"/>
</dbReference>
<feature type="binding site" evidence="25">
    <location>
        <position position="61"/>
    </location>
    <ligand>
        <name>Mg(2+)</name>
        <dbReference type="ChEBI" id="CHEBI:18420"/>
        <label>1</label>
    </ligand>
</feature>
<comment type="cofactor">
    <cofactor evidence="25">
        <name>Mg(2+)</name>
        <dbReference type="ChEBI" id="CHEBI:18420"/>
    </cofactor>
    <text evidence="25">Binds 2 magnesium ions per subunit.</text>
</comment>
<comment type="subcellular location">
    <subcellularLocation>
        <location evidence="2">Chromosome</location>
    </subcellularLocation>
    <subcellularLocation>
        <location evidence="4">Cytoplasm</location>
    </subcellularLocation>
    <subcellularLocation>
        <location evidence="3">Mitochondrion matrix</location>
    </subcellularLocation>
    <subcellularLocation>
        <location evidence="1">Nucleus</location>
    </subcellularLocation>
</comment>
<evidence type="ECO:0000256" key="12">
    <source>
        <dbReference type="ARBA" id="ARBA00022801"/>
    </source>
</evidence>
<evidence type="ECO:0000256" key="22">
    <source>
        <dbReference type="ARBA" id="ARBA00043187"/>
    </source>
</evidence>
<evidence type="ECO:0000256" key="23">
    <source>
        <dbReference type="ARBA" id="ARBA00043193"/>
    </source>
</evidence>
<evidence type="ECO:0000256" key="2">
    <source>
        <dbReference type="ARBA" id="ARBA00004286"/>
    </source>
</evidence>
<evidence type="ECO:0000256" key="5">
    <source>
        <dbReference type="ARBA" id="ARBA00010702"/>
    </source>
</evidence>
<evidence type="ECO:0000256" key="6">
    <source>
        <dbReference type="ARBA" id="ARBA00011245"/>
    </source>
</evidence>
<keyword evidence="10 25" id="KW-0479">Metal-binding</keyword>
<dbReference type="GO" id="GO:0046872">
    <property type="term" value="F:metal ion binding"/>
    <property type="evidence" value="ECO:0007669"/>
    <property type="project" value="UniProtKB-KW"/>
</dbReference>
<protein>
    <recommendedName>
        <fullName evidence="17">ADP-ribosylhydrolase ARH3</fullName>
        <ecNumber evidence="7">3.2.1.143</ecNumber>
    </recommendedName>
    <alternativeName>
        <fullName evidence="18">ADP-ribose glycohydrolase ARH3</fullName>
    </alternativeName>
    <alternativeName>
        <fullName evidence="19">ADP-ribosylhydrolase 3</fullName>
    </alternativeName>
    <alternativeName>
        <fullName evidence="22">O-acetyl-ADP-ribose deacetylase ARH3</fullName>
    </alternativeName>
    <alternativeName>
        <fullName evidence="23">Poly(ADP-ribose) glycohydrolase ARH3</fullName>
    </alternativeName>
    <alternativeName>
        <fullName evidence="21">[Protein ADP-ribosylarginine] hydrolase-like protein 2</fullName>
    </alternativeName>
    <alternativeName>
        <fullName evidence="20">[Protein ADP-ribosylserine] hydrolase</fullName>
    </alternativeName>
</protein>
<evidence type="ECO:0000256" key="19">
    <source>
        <dbReference type="ARBA" id="ARBA00042471"/>
    </source>
</evidence>
<keyword evidence="27" id="KW-1185">Reference proteome</keyword>
<comment type="subunit">
    <text evidence="6">Monomer.</text>
</comment>
<dbReference type="EC" id="3.2.1.143" evidence="7"/>
<evidence type="ECO:0000313" key="26">
    <source>
        <dbReference type="EMBL" id="KAG8175448.1"/>
    </source>
</evidence>
<evidence type="ECO:0000256" key="1">
    <source>
        <dbReference type="ARBA" id="ARBA00004123"/>
    </source>
</evidence>
<keyword evidence="13 25" id="KW-0460">Magnesium</keyword>